<dbReference type="InParanoid" id="A0A2K2DGF4"/>
<evidence type="ECO:0000313" key="5">
    <source>
        <dbReference type="Proteomes" id="UP000008810"/>
    </source>
</evidence>
<dbReference type="AlphaFoldDB" id="A0A2K2DGF4"/>
<reference evidence="4" key="3">
    <citation type="submission" date="2018-08" db="UniProtKB">
        <authorList>
            <consortium name="EnsemblPlants"/>
        </authorList>
    </citation>
    <scope>IDENTIFICATION</scope>
    <source>
        <strain evidence="4">cv. Bd21</strain>
    </source>
</reference>
<sequence length="179" mass="19787">MPTCPQVRVLMFHSLRRSTNLAKFAPPVARVGRCSFCKMFTKGFLVVVLLFLLTELCLGTVLQKFPNPFLVVLCLPLIPVISGGLVLLVLCARRLLRPLLLLPLPQASRLVLHAAAALLLCERRFRRQRSMDGPSPPRSSPAHAVMETGSAAAAMDNKRSERASMSQSIGEDEVDEPWR</sequence>
<evidence type="ECO:0000313" key="4">
    <source>
        <dbReference type="EnsemblPlants" id="PNT73361"/>
    </source>
</evidence>
<proteinExistence type="predicted"/>
<feature type="transmembrane region" description="Helical" evidence="2">
    <location>
        <begin position="69"/>
        <end position="92"/>
    </location>
</feature>
<accession>A0A2K2DGF4</accession>
<feature type="transmembrane region" description="Helical" evidence="2">
    <location>
        <begin position="43"/>
        <end position="63"/>
    </location>
</feature>
<dbReference type="Proteomes" id="UP000008810">
    <property type="component" value="Chromosome 2"/>
</dbReference>
<reference evidence="3" key="2">
    <citation type="submission" date="2017-06" db="EMBL/GenBank/DDBJ databases">
        <title>WGS assembly of Brachypodium distachyon.</title>
        <authorList>
            <consortium name="The International Brachypodium Initiative"/>
            <person name="Lucas S."/>
            <person name="Harmon-Smith M."/>
            <person name="Lail K."/>
            <person name="Tice H."/>
            <person name="Grimwood J."/>
            <person name="Bruce D."/>
            <person name="Barry K."/>
            <person name="Shu S."/>
            <person name="Lindquist E."/>
            <person name="Wang M."/>
            <person name="Pitluck S."/>
            <person name="Vogel J.P."/>
            <person name="Garvin D.F."/>
            <person name="Mockler T.C."/>
            <person name="Schmutz J."/>
            <person name="Rokhsar D."/>
            <person name="Bevan M.W."/>
        </authorList>
    </citation>
    <scope>NUCLEOTIDE SEQUENCE</scope>
    <source>
        <strain evidence="3">Bd21</strain>
    </source>
</reference>
<gene>
    <name evidence="3" type="ORF">BRADI_2g57488v3</name>
</gene>
<evidence type="ECO:0000256" key="2">
    <source>
        <dbReference type="SAM" id="Phobius"/>
    </source>
</evidence>
<keyword evidence="2" id="KW-0472">Membrane</keyword>
<reference evidence="3 4" key="1">
    <citation type="journal article" date="2010" name="Nature">
        <title>Genome sequencing and analysis of the model grass Brachypodium distachyon.</title>
        <authorList>
            <consortium name="International Brachypodium Initiative"/>
        </authorList>
    </citation>
    <scope>NUCLEOTIDE SEQUENCE [LARGE SCALE GENOMIC DNA]</scope>
    <source>
        <strain evidence="3 4">Bd21</strain>
    </source>
</reference>
<keyword evidence="5" id="KW-1185">Reference proteome</keyword>
<feature type="compositionally biased region" description="Acidic residues" evidence="1">
    <location>
        <begin position="170"/>
        <end position="179"/>
    </location>
</feature>
<keyword evidence="2" id="KW-1133">Transmembrane helix</keyword>
<feature type="region of interest" description="Disordered" evidence="1">
    <location>
        <begin position="129"/>
        <end position="179"/>
    </location>
</feature>
<name>A0A2K2DGF4_BRADI</name>
<evidence type="ECO:0008006" key="6">
    <source>
        <dbReference type="Google" id="ProtNLM"/>
    </source>
</evidence>
<keyword evidence="2" id="KW-0812">Transmembrane</keyword>
<protein>
    <recommendedName>
        <fullName evidence="6">Transmembrane protein</fullName>
    </recommendedName>
</protein>
<evidence type="ECO:0000313" key="3">
    <source>
        <dbReference type="EMBL" id="PNT73361.1"/>
    </source>
</evidence>
<organism evidence="3">
    <name type="scientific">Brachypodium distachyon</name>
    <name type="common">Purple false brome</name>
    <name type="synonym">Trachynia distachya</name>
    <dbReference type="NCBI Taxonomy" id="15368"/>
    <lineage>
        <taxon>Eukaryota</taxon>
        <taxon>Viridiplantae</taxon>
        <taxon>Streptophyta</taxon>
        <taxon>Embryophyta</taxon>
        <taxon>Tracheophyta</taxon>
        <taxon>Spermatophyta</taxon>
        <taxon>Magnoliopsida</taxon>
        <taxon>Liliopsida</taxon>
        <taxon>Poales</taxon>
        <taxon>Poaceae</taxon>
        <taxon>BOP clade</taxon>
        <taxon>Pooideae</taxon>
        <taxon>Stipodae</taxon>
        <taxon>Brachypodieae</taxon>
        <taxon>Brachypodium</taxon>
    </lineage>
</organism>
<dbReference type="Gramene" id="PNT73361">
    <property type="protein sequence ID" value="PNT73361"/>
    <property type="gene ID" value="BRADI_2g57488v3"/>
</dbReference>
<dbReference type="EnsemblPlants" id="PNT73361">
    <property type="protein sequence ID" value="PNT73361"/>
    <property type="gene ID" value="BRADI_2g57488v3"/>
</dbReference>
<dbReference type="EMBL" id="CM000881">
    <property type="protein sequence ID" value="PNT73361.1"/>
    <property type="molecule type" value="Genomic_DNA"/>
</dbReference>
<evidence type="ECO:0000256" key="1">
    <source>
        <dbReference type="SAM" id="MobiDB-lite"/>
    </source>
</evidence>